<dbReference type="AlphaFoldDB" id="F9T555"/>
<dbReference type="KEGG" id="vtu:IX91_16700"/>
<dbReference type="Proteomes" id="UP000003836">
    <property type="component" value="Unassembled WGS sequence"/>
</dbReference>
<sequence>MKLSDVIKLQEKWQIEWMKIEGVVGVAIGELNGKACLVIYSALPKLVMERKIPKSVEGVSIKIIETDRFVINNTP</sequence>
<proteinExistence type="predicted"/>
<reference evidence="2 3" key="2">
    <citation type="journal article" date="2012" name="Int. J. Syst. Evol. Microbiol.">
        <title>Vibrio caribbeanicus sp. nov., isolated from the marine sponge Scleritoderma cyanea.</title>
        <authorList>
            <person name="Hoffmann M."/>
            <person name="Monday S.R."/>
            <person name="Allard M.W."/>
            <person name="Strain E.A."/>
            <person name="Whittaker P."/>
            <person name="Naum M."/>
            <person name="McCarthy P.J."/>
            <person name="Lopez J.V."/>
            <person name="Fischer M."/>
            <person name="Brown E.W."/>
        </authorList>
    </citation>
    <scope>NUCLEOTIDE SEQUENCE [LARGE SCALE GENOMIC DNA]</scope>
    <source>
        <strain evidence="2 3">ATCC 19109</strain>
    </source>
</reference>
<accession>F9T555</accession>
<dbReference type="Proteomes" id="UP000030071">
    <property type="component" value="Chromosome 2"/>
</dbReference>
<name>F9T555_9VIBR</name>
<keyword evidence="3" id="KW-1185">Reference proteome</keyword>
<evidence type="ECO:0000313" key="3">
    <source>
        <dbReference type="Proteomes" id="UP000003836"/>
    </source>
</evidence>
<reference evidence="1 4" key="3">
    <citation type="submission" date="2014-08" db="EMBL/GenBank/DDBJ databases">
        <title>First Complete Genome Sequence of the Shellfish Pathogen Vibrio tubiashii.</title>
        <authorList>
            <person name="Richards G.P."/>
            <person name="Needleman D.S."/>
            <person name="Watson M.A."/>
            <person name="Bono J.L."/>
        </authorList>
    </citation>
    <scope>NUCLEOTIDE SEQUENCE [LARGE SCALE GENOMIC DNA]</scope>
    <source>
        <strain evidence="1 4">ATCC 19109</strain>
    </source>
</reference>
<evidence type="ECO:0000313" key="4">
    <source>
        <dbReference type="Proteomes" id="UP000030071"/>
    </source>
</evidence>
<dbReference type="RefSeq" id="WP_004744640.1">
    <property type="nucleotide sequence ID" value="NZ_AFWI01000145.1"/>
</dbReference>
<dbReference type="EMBL" id="AFWI01000145">
    <property type="protein sequence ID" value="EGU55412.1"/>
    <property type="molecule type" value="Genomic_DNA"/>
</dbReference>
<reference evidence="2" key="1">
    <citation type="submission" date="2011-08" db="EMBL/GenBank/DDBJ databases">
        <authorList>
            <person name="Hoffman M."/>
            <person name="Strain E.A."/>
            <person name="Brown E."/>
            <person name="Allard M.W."/>
        </authorList>
    </citation>
    <scope>NUCLEOTIDE SEQUENCE</scope>
    <source>
        <strain evidence="2">ATCC 19109</strain>
    </source>
</reference>
<gene>
    <name evidence="1" type="ORF">IX91_16700</name>
    <name evidence="2" type="ORF">VITU9109_14056</name>
</gene>
<dbReference type="EMBL" id="CP009355">
    <property type="protein sequence ID" value="AIW15738.1"/>
    <property type="molecule type" value="Genomic_DNA"/>
</dbReference>
<dbReference type="HOGENOM" id="CLU_2670146_0_0_6"/>
<evidence type="ECO:0000313" key="2">
    <source>
        <dbReference type="EMBL" id="EGU55412.1"/>
    </source>
</evidence>
<organism evidence="1 4">
    <name type="scientific">Vibrio tubiashii ATCC 19109</name>
    <dbReference type="NCBI Taxonomy" id="1051646"/>
    <lineage>
        <taxon>Bacteria</taxon>
        <taxon>Pseudomonadati</taxon>
        <taxon>Pseudomonadota</taxon>
        <taxon>Gammaproteobacteria</taxon>
        <taxon>Vibrionales</taxon>
        <taxon>Vibrionaceae</taxon>
        <taxon>Vibrio</taxon>
        <taxon>Vibrio oreintalis group</taxon>
    </lineage>
</organism>
<dbReference type="GeneID" id="23446369"/>
<dbReference type="PATRIC" id="fig|1051646.9.peg.3253"/>
<protein>
    <submittedName>
        <fullName evidence="1">Uncharacterized protein</fullName>
    </submittedName>
</protein>
<evidence type="ECO:0000313" key="1">
    <source>
        <dbReference type="EMBL" id="AIW15738.1"/>
    </source>
</evidence>